<organism evidence="4 5">
    <name type="scientific">Metschnikowia aff. pulcherrima</name>
    <dbReference type="NCBI Taxonomy" id="2163413"/>
    <lineage>
        <taxon>Eukaryota</taxon>
        <taxon>Fungi</taxon>
        <taxon>Dikarya</taxon>
        <taxon>Ascomycota</taxon>
        <taxon>Saccharomycotina</taxon>
        <taxon>Pichiomycetes</taxon>
        <taxon>Metschnikowiaceae</taxon>
        <taxon>Metschnikowia</taxon>
    </lineage>
</organism>
<evidence type="ECO:0000313" key="5">
    <source>
        <dbReference type="Proteomes" id="UP000292447"/>
    </source>
</evidence>
<dbReference type="GO" id="GO:0016020">
    <property type="term" value="C:membrane"/>
    <property type="evidence" value="ECO:0007669"/>
    <property type="project" value="TreeGrafter"/>
</dbReference>
<dbReference type="GO" id="GO:0005829">
    <property type="term" value="C:cytosol"/>
    <property type="evidence" value="ECO:0007669"/>
    <property type="project" value="TreeGrafter"/>
</dbReference>
<dbReference type="EMBL" id="CP034456">
    <property type="protein sequence ID" value="QBM85631.1"/>
    <property type="molecule type" value="Genomic_DNA"/>
</dbReference>
<evidence type="ECO:0000256" key="3">
    <source>
        <dbReference type="ARBA" id="ARBA00022490"/>
    </source>
</evidence>
<dbReference type="AlphaFoldDB" id="A0A4P6XIZ8"/>
<evidence type="ECO:0000313" key="4">
    <source>
        <dbReference type="EMBL" id="QBM85631.1"/>
    </source>
</evidence>
<dbReference type="InterPro" id="IPR014756">
    <property type="entry name" value="Ig_E-set"/>
</dbReference>
<dbReference type="PANTHER" id="PTHR10980">
    <property type="entry name" value="RHO GDP-DISSOCIATION INHIBITOR"/>
    <property type="match status" value="1"/>
</dbReference>
<reference evidence="5" key="1">
    <citation type="submission" date="2019-03" db="EMBL/GenBank/DDBJ databases">
        <title>Snf2 controls pulcherriminic acid biosynthesis and connects pigmentation and antifungal activity of the yeast Metschnikowia pulcherrima.</title>
        <authorList>
            <person name="Gore-Lloyd D."/>
            <person name="Sumann I."/>
            <person name="Brachmann A.O."/>
            <person name="Schneeberger K."/>
            <person name="Ortiz-Merino R.A."/>
            <person name="Moreno-Beltran M."/>
            <person name="Schlaefli M."/>
            <person name="Kirner P."/>
            <person name="Santos Kron A."/>
            <person name="Wolfe K.H."/>
            <person name="Piel J."/>
            <person name="Ahrens C.H."/>
            <person name="Henk D."/>
            <person name="Freimoser F.M."/>
        </authorList>
    </citation>
    <scope>NUCLEOTIDE SEQUENCE [LARGE SCALE GENOMIC DNA]</scope>
    <source>
        <strain evidence="5">APC 1.2</strain>
    </source>
</reference>
<dbReference type="Pfam" id="PF02115">
    <property type="entry name" value="Rho_GDI"/>
    <property type="match status" value="1"/>
</dbReference>
<name>A0A4P6XIZ8_9ASCO</name>
<comment type="similarity">
    <text evidence="2">Belongs to the Rho GDI family.</text>
</comment>
<dbReference type="InterPro" id="IPR000406">
    <property type="entry name" value="Rho_GDI"/>
</dbReference>
<dbReference type="GO" id="GO:0005094">
    <property type="term" value="F:Rho GDP-dissociation inhibitor activity"/>
    <property type="evidence" value="ECO:0007669"/>
    <property type="project" value="InterPro"/>
</dbReference>
<dbReference type="PANTHER" id="PTHR10980:SF3">
    <property type="entry name" value="LD16419P"/>
    <property type="match status" value="1"/>
</dbReference>
<dbReference type="Proteomes" id="UP000292447">
    <property type="component" value="Chromosome I"/>
</dbReference>
<proteinExistence type="inferred from homology"/>
<sequence>MSIDHPNLEILSFTVNYEDGTTYEVQVKGVESIEFKIPEDTTYQMTIHFKVKGRTLQDLKYKQEVKAYGMIVRKREVDIGPEFEPSENTYDVTFEKDTTPKGMMLRGDYNCTSTYYANGEELFLSPWKLSVTKK</sequence>
<keyword evidence="3" id="KW-0963">Cytoplasm</keyword>
<protein>
    <submittedName>
        <fullName evidence="4">RHO protein GDP dissociation inhibitor</fullName>
    </submittedName>
</protein>
<dbReference type="STRING" id="2163413.A0A4P6XIZ8"/>
<evidence type="ECO:0000256" key="2">
    <source>
        <dbReference type="ARBA" id="ARBA00009758"/>
    </source>
</evidence>
<dbReference type="InterPro" id="IPR024792">
    <property type="entry name" value="RhoGDI_dom_sf"/>
</dbReference>
<accession>A0A4P6XIZ8</accession>
<dbReference type="GO" id="GO:0007266">
    <property type="term" value="P:Rho protein signal transduction"/>
    <property type="evidence" value="ECO:0007669"/>
    <property type="project" value="InterPro"/>
</dbReference>
<evidence type="ECO:0000256" key="1">
    <source>
        <dbReference type="ARBA" id="ARBA00004496"/>
    </source>
</evidence>
<dbReference type="SUPFAM" id="SSF81296">
    <property type="entry name" value="E set domains"/>
    <property type="match status" value="1"/>
</dbReference>
<keyword evidence="5" id="KW-1185">Reference proteome</keyword>
<gene>
    <name evidence="4" type="primary">MPUL0A02540</name>
    <name evidence="4" type="ORF">METSCH_A02540</name>
</gene>
<comment type="subcellular location">
    <subcellularLocation>
        <location evidence="1">Cytoplasm</location>
    </subcellularLocation>
</comment>
<dbReference type="Gene3D" id="2.70.50.30">
    <property type="entry name" value="Coagulation Factor XIII, subunit A, domain 1"/>
    <property type="match status" value="1"/>
</dbReference>